<dbReference type="AlphaFoldDB" id="A0AAW2CC68"/>
<organism evidence="1 2">
    <name type="scientific">Lithocarpus litseifolius</name>
    <dbReference type="NCBI Taxonomy" id="425828"/>
    <lineage>
        <taxon>Eukaryota</taxon>
        <taxon>Viridiplantae</taxon>
        <taxon>Streptophyta</taxon>
        <taxon>Embryophyta</taxon>
        <taxon>Tracheophyta</taxon>
        <taxon>Spermatophyta</taxon>
        <taxon>Magnoliopsida</taxon>
        <taxon>eudicotyledons</taxon>
        <taxon>Gunneridae</taxon>
        <taxon>Pentapetalae</taxon>
        <taxon>rosids</taxon>
        <taxon>fabids</taxon>
        <taxon>Fagales</taxon>
        <taxon>Fagaceae</taxon>
        <taxon>Lithocarpus</taxon>
    </lineage>
</organism>
<proteinExistence type="predicted"/>
<comment type="caution">
    <text evidence="1">The sequence shown here is derived from an EMBL/GenBank/DDBJ whole genome shotgun (WGS) entry which is preliminary data.</text>
</comment>
<evidence type="ECO:0000313" key="2">
    <source>
        <dbReference type="Proteomes" id="UP001459277"/>
    </source>
</evidence>
<keyword evidence="2" id="KW-1185">Reference proteome</keyword>
<dbReference type="EMBL" id="JAZDWU010000008">
    <property type="protein sequence ID" value="KAK9993945.1"/>
    <property type="molecule type" value="Genomic_DNA"/>
</dbReference>
<dbReference type="Proteomes" id="UP001459277">
    <property type="component" value="Unassembled WGS sequence"/>
</dbReference>
<accession>A0AAW2CC68</accession>
<reference evidence="1 2" key="1">
    <citation type="submission" date="2024-01" db="EMBL/GenBank/DDBJ databases">
        <title>A telomere-to-telomere, gap-free genome of sweet tea (Lithocarpus litseifolius).</title>
        <authorList>
            <person name="Zhou J."/>
        </authorList>
    </citation>
    <scope>NUCLEOTIDE SEQUENCE [LARGE SCALE GENOMIC DNA]</scope>
    <source>
        <strain evidence="1">Zhou-2022a</strain>
        <tissue evidence="1">Leaf</tissue>
    </source>
</reference>
<evidence type="ECO:0000313" key="1">
    <source>
        <dbReference type="EMBL" id="KAK9993945.1"/>
    </source>
</evidence>
<protein>
    <submittedName>
        <fullName evidence="1">Uncharacterized protein</fullName>
    </submittedName>
</protein>
<name>A0AAW2CC68_9ROSI</name>
<sequence>MLKAGLRFPLSSLHHQLLQYQGLSITQVSPNAWRVFLGVEVLYEVMSKGKKRLTVEEFFHCYRPVEITKSKGMYSFVARSPLLWLVSDTLDSNEDWKSRYFFMDGNEWMCHPGDTEFMPVDTTWGILPSLGIYPFSI</sequence>
<gene>
    <name evidence="1" type="ORF">SO802_023648</name>
</gene>